<evidence type="ECO:0000259" key="5">
    <source>
        <dbReference type="PROSITE" id="PS50949"/>
    </source>
</evidence>
<dbReference type="InterPro" id="IPR036388">
    <property type="entry name" value="WH-like_DNA-bd_sf"/>
</dbReference>
<keyword evidence="3" id="KW-0804">Transcription</keyword>
<feature type="region of interest" description="Disordered" evidence="4">
    <location>
        <begin position="1"/>
        <end position="21"/>
    </location>
</feature>
<dbReference type="PROSITE" id="PS50949">
    <property type="entry name" value="HTH_GNTR"/>
    <property type="match status" value="1"/>
</dbReference>
<dbReference type="GO" id="GO:0003677">
    <property type="term" value="F:DNA binding"/>
    <property type="evidence" value="ECO:0007669"/>
    <property type="project" value="UniProtKB-KW"/>
</dbReference>
<dbReference type="Gene3D" id="1.10.10.10">
    <property type="entry name" value="Winged helix-like DNA-binding domain superfamily/Winged helix DNA-binding domain"/>
    <property type="match status" value="1"/>
</dbReference>
<dbReference type="Proteomes" id="UP000543030">
    <property type="component" value="Unassembled WGS sequence"/>
</dbReference>
<dbReference type="InterPro" id="IPR011711">
    <property type="entry name" value="GntR_C"/>
</dbReference>
<evidence type="ECO:0000256" key="1">
    <source>
        <dbReference type="ARBA" id="ARBA00023015"/>
    </source>
</evidence>
<dbReference type="SUPFAM" id="SSF46785">
    <property type="entry name" value="Winged helix' DNA-binding domain"/>
    <property type="match status" value="1"/>
</dbReference>
<dbReference type="Gene3D" id="1.20.120.530">
    <property type="entry name" value="GntR ligand-binding domain-like"/>
    <property type="match status" value="1"/>
</dbReference>
<dbReference type="CDD" id="cd07377">
    <property type="entry name" value="WHTH_GntR"/>
    <property type="match status" value="1"/>
</dbReference>
<name>A0A840RG75_9NEIS</name>
<protein>
    <submittedName>
        <fullName evidence="6">DNA-binding GntR family transcriptional regulator</fullName>
    </submittedName>
</protein>
<reference evidence="6 7" key="1">
    <citation type="submission" date="2020-08" db="EMBL/GenBank/DDBJ databases">
        <title>Genomic Encyclopedia of Type Strains, Phase IV (KMG-IV): sequencing the most valuable type-strain genomes for metagenomic binning, comparative biology and taxonomic classification.</title>
        <authorList>
            <person name="Goeker M."/>
        </authorList>
    </citation>
    <scope>NUCLEOTIDE SEQUENCE [LARGE SCALE GENOMIC DNA]</scope>
    <source>
        <strain evidence="6 7">DSM 18233</strain>
    </source>
</reference>
<evidence type="ECO:0000313" key="7">
    <source>
        <dbReference type="Proteomes" id="UP000543030"/>
    </source>
</evidence>
<dbReference type="InterPro" id="IPR036390">
    <property type="entry name" value="WH_DNA-bd_sf"/>
</dbReference>
<keyword evidence="1" id="KW-0805">Transcription regulation</keyword>
<dbReference type="SUPFAM" id="SSF48008">
    <property type="entry name" value="GntR ligand-binding domain-like"/>
    <property type="match status" value="1"/>
</dbReference>
<evidence type="ECO:0000313" key="6">
    <source>
        <dbReference type="EMBL" id="MBB5192047.1"/>
    </source>
</evidence>
<dbReference type="EMBL" id="JACHHN010000005">
    <property type="protein sequence ID" value="MBB5192047.1"/>
    <property type="molecule type" value="Genomic_DNA"/>
</dbReference>
<dbReference type="SMART" id="SM00345">
    <property type="entry name" value="HTH_GNTR"/>
    <property type="match status" value="1"/>
</dbReference>
<comment type="caution">
    <text evidence="6">The sequence shown here is derived from an EMBL/GenBank/DDBJ whole genome shotgun (WGS) entry which is preliminary data.</text>
</comment>
<accession>A0A840RG75</accession>
<dbReference type="InterPro" id="IPR008920">
    <property type="entry name" value="TF_FadR/GntR_C"/>
</dbReference>
<organism evidence="6 7">
    <name type="scientific">Silvimonas terrae</name>
    <dbReference type="NCBI Taxonomy" id="300266"/>
    <lineage>
        <taxon>Bacteria</taxon>
        <taxon>Pseudomonadati</taxon>
        <taxon>Pseudomonadota</taxon>
        <taxon>Betaproteobacteria</taxon>
        <taxon>Neisseriales</taxon>
        <taxon>Chitinibacteraceae</taxon>
        <taxon>Silvimonas</taxon>
    </lineage>
</organism>
<evidence type="ECO:0000256" key="4">
    <source>
        <dbReference type="SAM" id="MobiDB-lite"/>
    </source>
</evidence>
<evidence type="ECO:0000256" key="3">
    <source>
        <dbReference type="ARBA" id="ARBA00023163"/>
    </source>
</evidence>
<dbReference type="InterPro" id="IPR000524">
    <property type="entry name" value="Tscrpt_reg_HTH_GntR"/>
</dbReference>
<dbReference type="GO" id="GO:0003700">
    <property type="term" value="F:DNA-binding transcription factor activity"/>
    <property type="evidence" value="ECO:0007669"/>
    <property type="project" value="InterPro"/>
</dbReference>
<dbReference type="SMART" id="SM00895">
    <property type="entry name" value="FCD"/>
    <property type="match status" value="1"/>
</dbReference>
<dbReference type="PANTHER" id="PTHR43537:SF45">
    <property type="entry name" value="GNTR FAMILY REGULATORY PROTEIN"/>
    <property type="match status" value="1"/>
</dbReference>
<dbReference type="AlphaFoldDB" id="A0A840RG75"/>
<evidence type="ECO:0000256" key="2">
    <source>
        <dbReference type="ARBA" id="ARBA00023125"/>
    </source>
</evidence>
<feature type="domain" description="HTH gntR-type" evidence="5">
    <location>
        <begin position="24"/>
        <end position="91"/>
    </location>
</feature>
<dbReference type="RefSeq" id="WP_184101633.1">
    <property type="nucleotide sequence ID" value="NZ_JACHHN010000005.1"/>
</dbReference>
<keyword evidence="7" id="KW-1185">Reference proteome</keyword>
<dbReference type="PANTHER" id="PTHR43537">
    <property type="entry name" value="TRANSCRIPTIONAL REGULATOR, GNTR FAMILY"/>
    <property type="match status" value="1"/>
</dbReference>
<gene>
    <name evidence="6" type="ORF">HNQ50_002784</name>
</gene>
<sequence length="248" mass="28457">MKPEPVASLANEDAVPGKRRGSKDNLANGIYAAIKADIMEFRLLPGDRFTESEVAERLNVSRTPVREALYRLQNEHFVEVQFRNGWQVRPFDFAYFEDLYDVRVILELAAARRLCEHVELETSQELIALKSLWLVPVGERLTDGKIVSGFDELFHSTLVAATGNREMARIHRDVTEKIRPIRRLDFTKPYRVDTTYHEHGAILRAILQRRADEAQRMLKAHIDESKSEVRKITLHMLHAARKGASDGL</sequence>
<proteinExistence type="predicted"/>
<dbReference type="Pfam" id="PF00392">
    <property type="entry name" value="GntR"/>
    <property type="match status" value="1"/>
</dbReference>
<dbReference type="Pfam" id="PF07729">
    <property type="entry name" value="FCD"/>
    <property type="match status" value="1"/>
</dbReference>
<keyword evidence="2 6" id="KW-0238">DNA-binding</keyword>